<comment type="caution">
    <text evidence="1">The sequence shown here is derived from an EMBL/GenBank/DDBJ whole genome shotgun (WGS) entry which is preliminary data.</text>
</comment>
<keyword evidence="2" id="KW-1185">Reference proteome</keyword>
<dbReference type="Proteomes" id="UP000658127">
    <property type="component" value="Unassembled WGS sequence"/>
</dbReference>
<protein>
    <submittedName>
        <fullName evidence="1">Uncharacterized protein</fullName>
    </submittedName>
</protein>
<dbReference type="EMBL" id="BMNE01000007">
    <property type="protein sequence ID" value="GGN93825.1"/>
    <property type="molecule type" value="Genomic_DNA"/>
</dbReference>
<accession>A0ABQ2KUT3</accession>
<gene>
    <name evidence="1" type="ORF">GCM10011610_56150</name>
</gene>
<proteinExistence type="predicted"/>
<organism evidence="1 2">
    <name type="scientific">Nocardia rhizosphaerihabitans</name>
    <dbReference type="NCBI Taxonomy" id="1691570"/>
    <lineage>
        <taxon>Bacteria</taxon>
        <taxon>Bacillati</taxon>
        <taxon>Actinomycetota</taxon>
        <taxon>Actinomycetes</taxon>
        <taxon>Mycobacteriales</taxon>
        <taxon>Nocardiaceae</taxon>
        <taxon>Nocardia</taxon>
    </lineage>
</organism>
<reference evidence="2" key="1">
    <citation type="journal article" date="2019" name="Int. J. Syst. Evol. Microbiol.">
        <title>The Global Catalogue of Microorganisms (GCM) 10K type strain sequencing project: providing services to taxonomists for standard genome sequencing and annotation.</title>
        <authorList>
            <consortium name="The Broad Institute Genomics Platform"/>
            <consortium name="The Broad Institute Genome Sequencing Center for Infectious Disease"/>
            <person name="Wu L."/>
            <person name="Ma J."/>
        </authorList>
    </citation>
    <scope>NUCLEOTIDE SEQUENCE [LARGE SCALE GENOMIC DNA]</scope>
    <source>
        <strain evidence="2">CGMCC 4.7329</strain>
    </source>
</reference>
<evidence type="ECO:0000313" key="2">
    <source>
        <dbReference type="Proteomes" id="UP000658127"/>
    </source>
</evidence>
<name>A0ABQ2KUT3_9NOCA</name>
<sequence>MEELFSPGLLSRTFAAMPSNLYRLYYGAASDIAGEVRLPGGPART</sequence>
<evidence type="ECO:0000313" key="1">
    <source>
        <dbReference type="EMBL" id="GGN93825.1"/>
    </source>
</evidence>